<dbReference type="InterPro" id="IPR036890">
    <property type="entry name" value="HATPase_C_sf"/>
</dbReference>
<dbReference type="Proteomes" id="UP000292136">
    <property type="component" value="Unassembled WGS sequence"/>
</dbReference>
<protein>
    <recommendedName>
        <fullName evidence="3">histidine kinase</fullName>
        <ecNumber evidence="3">2.7.13.3</ecNumber>
    </recommendedName>
</protein>
<feature type="domain" description="HAMP" evidence="10">
    <location>
        <begin position="165"/>
        <end position="217"/>
    </location>
</feature>
<dbReference type="PRINTS" id="PR00344">
    <property type="entry name" value="BCTRLSENSOR"/>
</dbReference>
<evidence type="ECO:0000313" key="12">
    <source>
        <dbReference type="Proteomes" id="UP000292136"/>
    </source>
</evidence>
<evidence type="ECO:0000256" key="8">
    <source>
        <dbReference type="SAM" id="Phobius"/>
    </source>
</evidence>
<feature type="domain" description="Histidine kinase" evidence="9">
    <location>
        <begin position="259"/>
        <end position="472"/>
    </location>
</feature>
<reference evidence="11 12" key="1">
    <citation type="submission" date="2019-02" db="EMBL/GenBank/DDBJ databases">
        <title>Genomic Encyclopedia of Type Strains, Phase IV (KMG-IV): sequencing the most valuable type-strain genomes for metagenomic binning, comparative biology and taxonomic classification.</title>
        <authorList>
            <person name="Goeker M."/>
        </authorList>
    </citation>
    <scope>NUCLEOTIDE SEQUENCE [LARGE SCALE GENOMIC DNA]</scope>
    <source>
        <strain evidence="11 12">DSM 21223</strain>
    </source>
</reference>
<dbReference type="SUPFAM" id="SSF47384">
    <property type="entry name" value="Homodimeric domain of signal transducing histidine kinase"/>
    <property type="match status" value="1"/>
</dbReference>
<evidence type="ECO:0000256" key="2">
    <source>
        <dbReference type="ARBA" id="ARBA00004370"/>
    </source>
</evidence>
<dbReference type="Gene3D" id="6.10.340.10">
    <property type="match status" value="1"/>
</dbReference>
<evidence type="ECO:0000256" key="5">
    <source>
        <dbReference type="ARBA" id="ARBA00022679"/>
    </source>
</evidence>
<comment type="caution">
    <text evidence="11">The sequence shown here is derived from an EMBL/GenBank/DDBJ whole genome shotgun (WGS) entry which is preliminary data.</text>
</comment>
<dbReference type="SUPFAM" id="SSF158472">
    <property type="entry name" value="HAMP domain-like"/>
    <property type="match status" value="1"/>
</dbReference>
<proteinExistence type="predicted"/>
<organism evidence="11 12">
    <name type="scientific">Azospira oryzae</name>
    <dbReference type="NCBI Taxonomy" id="146939"/>
    <lineage>
        <taxon>Bacteria</taxon>
        <taxon>Pseudomonadati</taxon>
        <taxon>Pseudomonadota</taxon>
        <taxon>Betaproteobacteria</taxon>
        <taxon>Rhodocyclales</taxon>
        <taxon>Rhodocyclaceae</taxon>
        <taxon>Azospira</taxon>
    </lineage>
</organism>
<keyword evidence="7" id="KW-0175">Coiled coil</keyword>
<comment type="subcellular location">
    <subcellularLocation>
        <location evidence="2">Membrane</location>
    </subcellularLocation>
</comment>
<accession>A0ABY0ISY3</accession>
<comment type="catalytic activity">
    <reaction evidence="1">
        <text>ATP + protein L-histidine = ADP + protein N-phospho-L-histidine.</text>
        <dbReference type="EC" id="2.7.13.3"/>
    </reaction>
</comment>
<keyword evidence="6" id="KW-0418">Kinase</keyword>
<dbReference type="InterPro" id="IPR003660">
    <property type="entry name" value="HAMP_dom"/>
</dbReference>
<keyword evidence="8" id="KW-0472">Membrane</keyword>
<feature type="transmembrane region" description="Helical" evidence="8">
    <location>
        <begin position="7"/>
        <end position="26"/>
    </location>
</feature>
<dbReference type="InterPro" id="IPR036097">
    <property type="entry name" value="HisK_dim/P_sf"/>
</dbReference>
<keyword evidence="8" id="KW-1133">Transmembrane helix</keyword>
<evidence type="ECO:0000256" key="7">
    <source>
        <dbReference type="SAM" id="Coils"/>
    </source>
</evidence>
<name>A0ABY0ISY3_9RHOO</name>
<dbReference type="SMART" id="SM00388">
    <property type="entry name" value="HisKA"/>
    <property type="match status" value="1"/>
</dbReference>
<evidence type="ECO:0000256" key="6">
    <source>
        <dbReference type="ARBA" id="ARBA00022777"/>
    </source>
</evidence>
<evidence type="ECO:0000256" key="4">
    <source>
        <dbReference type="ARBA" id="ARBA00022553"/>
    </source>
</evidence>
<evidence type="ECO:0000256" key="1">
    <source>
        <dbReference type="ARBA" id="ARBA00000085"/>
    </source>
</evidence>
<dbReference type="Pfam" id="PF00672">
    <property type="entry name" value="HAMP"/>
    <property type="match status" value="1"/>
</dbReference>
<dbReference type="SMART" id="SM00387">
    <property type="entry name" value="HATPase_c"/>
    <property type="match status" value="1"/>
</dbReference>
<dbReference type="SUPFAM" id="SSF55874">
    <property type="entry name" value="ATPase domain of HSP90 chaperone/DNA topoisomerase II/histidine kinase"/>
    <property type="match status" value="1"/>
</dbReference>
<sequence length="476" mass="53227">MTLRLKLLLPLALVWTAFIAYLYGIWLPDSVRYQIAVFERQQEREMHNLTESLLPLVVARQLGDIHDTLDSLRQENPEWVEVVLQDHEGRQLYPLAGTPVPPAGPDEQLHTQQLNLANDSVGSLRIRISHRALLESVAQSQKTLFALLASVLLGAFLALGVVLDATVRRPVNRLMTAARELAEGRFDAHLPPGGKDEIGTLVNTFAAMRDQVQATQQSLRQLNEHLEQRVQEELAKNREKDHMLIQQSRLAAMGEMVHNIAHQWRQPLNALSLLVRNIKDDYDFQALTPEVMDRSVADAQRLLGRMSTTIDDFRDFFRPEKKMTQFDVSHAVEEAVFIMQGTLKSHGIELVEKLDPGVEAEGFPSQFAQAVLNILANAKEEILARKVAAGRIEIELQRQGETILLRVSDNAGGIAPEILPKIFDPYFTTKDKGSGIGLYMAKTIIEHNMNGSISAANLGDGACFTLTVPVRQPKKN</sequence>
<keyword evidence="4" id="KW-0597">Phosphoprotein</keyword>
<dbReference type="Pfam" id="PF02518">
    <property type="entry name" value="HATPase_c"/>
    <property type="match status" value="1"/>
</dbReference>
<dbReference type="InterPro" id="IPR004358">
    <property type="entry name" value="Sig_transdc_His_kin-like_C"/>
</dbReference>
<gene>
    <name evidence="11" type="ORF">EV678_1013</name>
</gene>
<dbReference type="PROSITE" id="PS50885">
    <property type="entry name" value="HAMP"/>
    <property type="match status" value="1"/>
</dbReference>
<evidence type="ECO:0000259" key="9">
    <source>
        <dbReference type="PROSITE" id="PS50109"/>
    </source>
</evidence>
<evidence type="ECO:0000313" key="11">
    <source>
        <dbReference type="EMBL" id="RZT90202.1"/>
    </source>
</evidence>
<dbReference type="Gene3D" id="1.10.287.130">
    <property type="match status" value="1"/>
</dbReference>
<dbReference type="InterPro" id="IPR003594">
    <property type="entry name" value="HATPase_dom"/>
</dbReference>
<keyword evidence="5" id="KW-0808">Transferase</keyword>
<dbReference type="PANTHER" id="PTHR43065">
    <property type="entry name" value="SENSOR HISTIDINE KINASE"/>
    <property type="match status" value="1"/>
</dbReference>
<dbReference type="EMBL" id="SHKM01000001">
    <property type="protein sequence ID" value="RZT90202.1"/>
    <property type="molecule type" value="Genomic_DNA"/>
</dbReference>
<evidence type="ECO:0000256" key="3">
    <source>
        <dbReference type="ARBA" id="ARBA00012438"/>
    </source>
</evidence>
<dbReference type="RefSeq" id="WP_130458732.1">
    <property type="nucleotide sequence ID" value="NZ_SHKM01000001.1"/>
</dbReference>
<keyword evidence="12" id="KW-1185">Reference proteome</keyword>
<dbReference type="InterPro" id="IPR003661">
    <property type="entry name" value="HisK_dim/P_dom"/>
</dbReference>
<dbReference type="EC" id="2.7.13.3" evidence="3"/>
<dbReference type="Pfam" id="PF00512">
    <property type="entry name" value="HisKA"/>
    <property type="match status" value="1"/>
</dbReference>
<feature type="transmembrane region" description="Helical" evidence="8">
    <location>
        <begin position="144"/>
        <end position="165"/>
    </location>
</feature>
<dbReference type="InterPro" id="IPR005467">
    <property type="entry name" value="His_kinase_dom"/>
</dbReference>
<dbReference type="SMART" id="SM00304">
    <property type="entry name" value="HAMP"/>
    <property type="match status" value="1"/>
</dbReference>
<dbReference type="CDD" id="cd06225">
    <property type="entry name" value="HAMP"/>
    <property type="match status" value="1"/>
</dbReference>
<keyword evidence="8" id="KW-0812">Transmembrane</keyword>
<evidence type="ECO:0000259" key="10">
    <source>
        <dbReference type="PROSITE" id="PS50885"/>
    </source>
</evidence>
<dbReference type="CDD" id="cd00082">
    <property type="entry name" value="HisKA"/>
    <property type="match status" value="1"/>
</dbReference>
<feature type="coiled-coil region" evidence="7">
    <location>
        <begin position="205"/>
        <end position="236"/>
    </location>
</feature>
<dbReference type="PROSITE" id="PS50109">
    <property type="entry name" value="HIS_KIN"/>
    <property type="match status" value="1"/>
</dbReference>
<dbReference type="Gene3D" id="3.30.565.10">
    <property type="entry name" value="Histidine kinase-like ATPase, C-terminal domain"/>
    <property type="match status" value="1"/>
</dbReference>